<reference evidence="4" key="1">
    <citation type="journal article" date="2021" name="Front. Plant Sci.">
        <title>Chromosome-Scale Genome Assembly for Chinese Sour Jujube and Insights Into Its Genome Evolution and Domestication Signature.</title>
        <authorList>
            <person name="Shen L.-Y."/>
            <person name="Luo H."/>
            <person name="Wang X.-L."/>
            <person name="Wang X.-M."/>
            <person name="Qiu X.-J."/>
            <person name="Liu H."/>
            <person name="Zhou S.-S."/>
            <person name="Jia K.-H."/>
            <person name="Nie S."/>
            <person name="Bao Y.-T."/>
            <person name="Zhang R.-G."/>
            <person name="Yun Q.-Z."/>
            <person name="Chai Y.-H."/>
            <person name="Lu J.-Y."/>
            <person name="Li Y."/>
            <person name="Zhao S.-W."/>
            <person name="Mao J.-F."/>
            <person name="Jia S.-G."/>
            <person name="Mao Y.-M."/>
        </authorList>
    </citation>
    <scope>NUCLEOTIDE SEQUENCE</scope>
    <source>
        <strain evidence="4">AT0</strain>
        <tissue evidence="4">Leaf</tissue>
    </source>
</reference>
<feature type="domain" description="Cytochrome b6-f complex iron-sulfur subunit-like transmembrane anchor" evidence="3">
    <location>
        <begin position="54"/>
        <end position="86"/>
    </location>
</feature>
<dbReference type="Pfam" id="PF25471">
    <property type="entry name" value="TM_PetC"/>
    <property type="match status" value="1"/>
</dbReference>
<dbReference type="GO" id="GO:0016020">
    <property type="term" value="C:membrane"/>
    <property type="evidence" value="ECO:0007669"/>
    <property type="project" value="UniProtKB-SubCell"/>
</dbReference>
<evidence type="ECO:0000256" key="1">
    <source>
        <dbReference type="ARBA" id="ARBA00004167"/>
    </source>
</evidence>
<evidence type="ECO:0000313" key="5">
    <source>
        <dbReference type="Proteomes" id="UP000813462"/>
    </source>
</evidence>
<dbReference type="SUPFAM" id="SSF81502">
    <property type="entry name" value="ISP transmembrane anchor"/>
    <property type="match status" value="1"/>
</dbReference>
<dbReference type="EMBL" id="JAEACU010000154">
    <property type="protein sequence ID" value="KAH7511283.1"/>
    <property type="molecule type" value="Genomic_DNA"/>
</dbReference>
<dbReference type="GO" id="GO:0003723">
    <property type="term" value="F:RNA binding"/>
    <property type="evidence" value="ECO:0007669"/>
    <property type="project" value="InterPro"/>
</dbReference>
<proteinExistence type="predicted"/>
<evidence type="ECO:0000313" key="4">
    <source>
        <dbReference type="EMBL" id="KAH7511283.1"/>
    </source>
</evidence>
<keyword evidence="2" id="KW-0812">Transmembrane</keyword>
<name>A0A978U9L6_ZIZJJ</name>
<feature type="transmembrane region" description="Helical" evidence="2">
    <location>
        <begin position="65"/>
        <end position="86"/>
    </location>
</feature>
<dbReference type="GO" id="GO:0009451">
    <property type="term" value="P:RNA modification"/>
    <property type="evidence" value="ECO:0007669"/>
    <property type="project" value="InterPro"/>
</dbReference>
<comment type="subcellular location">
    <subcellularLocation>
        <location evidence="1">Membrane</location>
        <topology evidence="1">Single-pass membrane protein</topology>
    </subcellularLocation>
</comment>
<gene>
    <name evidence="4" type="ORF">FEM48_ZijujUnG0027900</name>
</gene>
<dbReference type="PANTHER" id="PTHR47926">
    <property type="entry name" value="PENTATRICOPEPTIDE REPEAT-CONTAINING PROTEIN"/>
    <property type="match status" value="1"/>
</dbReference>
<dbReference type="InterPro" id="IPR046960">
    <property type="entry name" value="PPR_At4g14850-like_plant"/>
</dbReference>
<sequence length="339" mass="37791">MASSSAILSPSIPLQLCLWKSEKALVMKPRWARNGERKGKGMRITCQAMTAPIDDRVPDMGKRQLMNLILLGTISLPIAGMVVPYGGVCYMGLARTGWVIVPICKAMRNFNISIIALLESHHKSRRNILQILSSAIVSGHFSGDPFVSSKLLLHSHSDADDDDDDEATFAFSKALFLSHTEPKYLRLEFHIQGLFSELFTSRIALSYNLMRRRDSPLFPDSYSFPFLLKACGRCLFPQKGQELHCLSFKLGFELDVFVQNGLISMYSLCGLMEEARRVFNLLPDEIIVSGKLSTENPHGMQVSLVENGIMITPVETMVQLWSKALELKGIAKFGYGLGL</sequence>
<dbReference type="InterPro" id="IPR057415">
    <property type="entry name" value="TM_PetC"/>
</dbReference>
<organism evidence="4 5">
    <name type="scientific">Ziziphus jujuba var. spinosa</name>
    <dbReference type="NCBI Taxonomy" id="714518"/>
    <lineage>
        <taxon>Eukaryota</taxon>
        <taxon>Viridiplantae</taxon>
        <taxon>Streptophyta</taxon>
        <taxon>Embryophyta</taxon>
        <taxon>Tracheophyta</taxon>
        <taxon>Spermatophyta</taxon>
        <taxon>Magnoliopsida</taxon>
        <taxon>eudicotyledons</taxon>
        <taxon>Gunneridae</taxon>
        <taxon>Pentapetalae</taxon>
        <taxon>rosids</taxon>
        <taxon>fabids</taxon>
        <taxon>Rosales</taxon>
        <taxon>Rhamnaceae</taxon>
        <taxon>Paliureae</taxon>
        <taxon>Ziziphus</taxon>
    </lineage>
</organism>
<dbReference type="InterPro" id="IPR011990">
    <property type="entry name" value="TPR-like_helical_dom_sf"/>
</dbReference>
<dbReference type="Proteomes" id="UP000813462">
    <property type="component" value="Unassembled WGS sequence"/>
</dbReference>
<keyword evidence="2" id="KW-1133">Transmembrane helix</keyword>
<keyword evidence="2" id="KW-0472">Membrane</keyword>
<dbReference type="Gene3D" id="1.25.40.10">
    <property type="entry name" value="Tetratricopeptide repeat domain"/>
    <property type="match status" value="1"/>
</dbReference>
<comment type="caution">
    <text evidence="4">The sequence shown here is derived from an EMBL/GenBank/DDBJ whole genome shotgun (WGS) entry which is preliminary data.</text>
</comment>
<dbReference type="Gene3D" id="1.20.5.700">
    <property type="entry name" value="Single helix bin"/>
    <property type="match status" value="1"/>
</dbReference>
<dbReference type="AlphaFoldDB" id="A0A978U9L6"/>
<protein>
    <recommendedName>
        <fullName evidence="3">Cytochrome b6-f complex iron-sulfur subunit-like transmembrane anchor domain-containing protein</fullName>
    </recommendedName>
</protein>
<evidence type="ECO:0000259" key="3">
    <source>
        <dbReference type="Pfam" id="PF25471"/>
    </source>
</evidence>
<accession>A0A978U9L6</accession>
<evidence type="ECO:0000256" key="2">
    <source>
        <dbReference type="SAM" id="Phobius"/>
    </source>
</evidence>